<dbReference type="Proteomes" id="UP000747542">
    <property type="component" value="Unassembled WGS sequence"/>
</dbReference>
<proteinExistence type="predicted"/>
<dbReference type="PANTHER" id="PTHR37162">
    <property type="entry name" value="HAT FAMILY DIMERISATION DOMAINCONTAINING PROTEIN-RELATED"/>
    <property type="match status" value="1"/>
</dbReference>
<reference evidence="1" key="1">
    <citation type="journal article" date="2021" name="Sci. Adv.">
        <title>The American lobster genome reveals insights on longevity, neural, and immune adaptations.</title>
        <authorList>
            <person name="Polinski J.M."/>
            <person name="Zimin A.V."/>
            <person name="Clark K.F."/>
            <person name="Kohn A.B."/>
            <person name="Sadowski N."/>
            <person name="Timp W."/>
            <person name="Ptitsyn A."/>
            <person name="Khanna P."/>
            <person name="Romanova D.Y."/>
            <person name="Williams P."/>
            <person name="Greenwood S.J."/>
            <person name="Moroz L.L."/>
            <person name="Walt D.R."/>
            <person name="Bodnar A.G."/>
        </authorList>
    </citation>
    <scope>NUCLEOTIDE SEQUENCE</scope>
    <source>
        <strain evidence="1">GMGI-L3</strain>
    </source>
</reference>
<evidence type="ECO:0000313" key="2">
    <source>
        <dbReference type="Proteomes" id="UP000747542"/>
    </source>
</evidence>
<evidence type="ECO:0008006" key="3">
    <source>
        <dbReference type="Google" id="ProtNLM"/>
    </source>
</evidence>
<comment type="caution">
    <text evidence="1">The sequence shown here is derived from an EMBL/GenBank/DDBJ whole genome shotgun (WGS) entry which is preliminary data.</text>
</comment>
<evidence type="ECO:0000313" key="1">
    <source>
        <dbReference type="EMBL" id="KAG7177383.1"/>
    </source>
</evidence>
<dbReference type="EMBL" id="JAHLQT010002318">
    <property type="protein sequence ID" value="KAG7177383.1"/>
    <property type="molecule type" value="Genomic_DNA"/>
</dbReference>
<accession>A0A8J5NCZ9</accession>
<sequence length="113" mass="12640">MHSVYEASEQQEVQQETIPVHHAIYAANGVAVATILFTCFIAKHNLPFTTAGHLVDLMKRMFPDSAIAQGMNMKRTKCTEVERTLGRCVTADLVDKLRESKFSIIVDETTDIN</sequence>
<dbReference type="AlphaFoldDB" id="A0A8J5NCZ9"/>
<dbReference type="PANTHER" id="PTHR37162:SF1">
    <property type="entry name" value="BED-TYPE DOMAIN-CONTAINING PROTEIN"/>
    <property type="match status" value="1"/>
</dbReference>
<gene>
    <name evidence="1" type="ORF">Hamer_G016667</name>
</gene>
<name>A0A8J5NCZ9_HOMAM</name>
<keyword evidence="2" id="KW-1185">Reference proteome</keyword>
<organism evidence="1 2">
    <name type="scientific">Homarus americanus</name>
    <name type="common">American lobster</name>
    <dbReference type="NCBI Taxonomy" id="6706"/>
    <lineage>
        <taxon>Eukaryota</taxon>
        <taxon>Metazoa</taxon>
        <taxon>Ecdysozoa</taxon>
        <taxon>Arthropoda</taxon>
        <taxon>Crustacea</taxon>
        <taxon>Multicrustacea</taxon>
        <taxon>Malacostraca</taxon>
        <taxon>Eumalacostraca</taxon>
        <taxon>Eucarida</taxon>
        <taxon>Decapoda</taxon>
        <taxon>Pleocyemata</taxon>
        <taxon>Astacidea</taxon>
        <taxon>Nephropoidea</taxon>
        <taxon>Nephropidae</taxon>
        <taxon>Homarus</taxon>
    </lineage>
</organism>
<protein>
    <recommendedName>
        <fullName evidence="3">DUF4371 domain-containing protein</fullName>
    </recommendedName>
</protein>